<evidence type="ECO:0000313" key="2">
    <source>
        <dbReference type="EMBL" id="SQF40150.1"/>
    </source>
</evidence>
<protein>
    <submittedName>
        <fullName evidence="2">Membrane protein</fullName>
    </submittedName>
</protein>
<organism evidence="2 3">
    <name type="scientific">Streptococcus ferus</name>
    <dbReference type="NCBI Taxonomy" id="1345"/>
    <lineage>
        <taxon>Bacteria</taxon>
        <taxon>Bacillati</taxon>
        <taxon>Bacillota</taxon>
        <taxon>Bacilli</taxon>
        <taxon>Lactobacillales</taxon>
        <taxon>Streptococcaceae</taxon>
        <taxon>Streptococcus</taxon>
    </lineage>
</organism>
<dbReference type="EMBL" id="LS483343">
    <property type="protein sequence ID" value="SQF40150.1"/>
    <property type="molecule type" value="Genomic_DNA"/>
</dbReference>
<evidence type="ECO:0000256" key="1">
    <source>
        <dbReference type="SAM" id="Phobius"/>
    </source>
</evidence>
<feature type="transmembrane region" description="Helical" evidence="1">
    <location>
        <begin position="70"/>
        <end position="87"/>
    </location>
</feature>
<dbReference type="AlphaFoldDB" id="A0A2X3VFC7"/>
<feature type="transmembrane region" description="Helical" evidence="1">
    <location>
        <begin position="7"/>
        <end position="25"/>
    </location>
</feature>
<dbReference type="Proteomes" id="UP000249495">
    <property type="component" value="Chromosome 1"/>
</dbReference>
<accession>A0A2X3VFC7</accession>
<feature type="transmembrane region" description="Helical" evidence="1">
    <location>
        <begin position="131"/>
        <end position="153"/>
    </location>
</feature>
<dbReference type="InterPro" id="IPR049713">
    <property type="entry name" value="Pr6Pr-like"/>
</dbReference>
<keyword evidence="1" id="KW-0812">Transmembrane</keyword>
<dbReference type="OrthoDB" id="2339644at2"/>
<keyword evidence="1" id="KW-0472">Membrane</keyword>
<name>A0A2X3VFC7_9STRE</name>
<dbReference type="KEGG" id="sfer:NCTC12278_00771"/>
<feature type="transmembrane region" description="Helical" evidence="1">
    <location>
        <begin position="31"/>
        <end position="50"/>
    </location>
</feature>
<dbReference type="RefSeq" id="WP_018029631.1">
    <property type="nucleotide sequence ID" value="NZ_JBGXSR010000127.1"/>
</dbReference>
<feature type="transmembrane region" description="Helical" evidence="1">
    <location>
        <begin position="99"/>
        <end position="119"/>
    </location>
</feature>
<sequence>MSKTQVYRGLLAILGIIGVSMQLYQDGFGMLLYYTVLSNILVFSFLLYLISWERRNGSINQNNPLLVQKAAVTMAITITFLVYHFLLAPKVKPEDYYNIRNFIVHYIVPVGLICDTLILDKVKVYRWFSPFVWTALPLAYFVFAIGNGLFLKWPIPGSEDSPFPYFFINMNKYGGLTVLKNALVILLAYVAVGYLLVFLKRFIGQRH</sequence>
<feature type="transmembrane region" description="Helical" evidence="1">
    <location>
        <begin position="173"/>
        <end position="199"/>
    </location>
</feature>
<reference evidence="2 3" key="1">
    <citation type="submission" date="2018-06" db="EMBL/GenBank/DDBJ databases">
        <authorList>
            <consortium name="Pathogen Informatics"/>
            <person name="Doyle S."/>
        </authorList>
    </citation>
    <scope>NUCLEOTIDE SEQUENCE [LARGE SCALE GENOMIC DNA]</scope>
    <source>
        <strain evidence="2 3">NCTC12278</strain>
    </source>
</reference>
<keyword evidence="3" id="KW-1185">Reference proteome</keyword>
<keyword evidence="1" id="KW-1133">Transmembrane helix</keyword>
<dbReference type="NCBIfam" id="NF038065">
    <property type="entry name" value="Pr6Pr"/>
    <property type="match status" value="1"/>
</dbReference>
<gene>
    <name evidence="2" type="ORF">NCTC12278_00771</name>
</gene>
<dbReference type="STRING" id="1123303.GCA_000372425_00302"/>
<proteinExistence type="predicted"/>
<evidence type="ECO:0000313" key="3">
    <source>
        <dbReference type="Proteomes" id="UP000249495"/>
    </source>
</evidence>